<evidence type="ECO:0000313" key="4">
    <source>
        <dbReference type="Proteomes" id="UP000254031"/>
    </source>
</evidence>
<evidence type="ECO:0000313" key="1">
    <source>
        <dbReference type="EMBL" id="STY65251.1"/>
    </source>
</evidence>
<reference evidence="1 4" key="1">
    <citation type="submission" date="2018-06" db="EMBL/GenBank/DDBJ databases">
        <authorList>
            <consortium name="Pathogen Informatics"/>
            <person name="Doyle S."/>
        </authorList>
    </citation>
    <scope>NUCLEOTIDE SEQUENCE [LARGE SCALE GENOMIC DNA]</scope>
    <source>
        <strain evidence="1 4">NCTC9380</strain>
    </source>
</reference>
<dbReference type="Proteomes" id="UP000254031">
    <property type="component" value="Unassembled WGS sequence"/>
</dbReference>
<accession>A0A378N9Y1</accession>
<proteinExistence type="predicted"/>
<evidence type="ECO:0000313" key="6">
    <source>
        <dbReference type="Proteomes" id="UP000318394"/>
    </source>
</evidence>
<evidence type="ECO:0000313" key="3">
    <source>
        <dbReference type="EMBL" id="TRB72595.1"/>
    </source>
</evidence>
<organism evidence="1 4">
    <name type="scientific">Mannheimia haemolytica</name>
    <name type="common">Pasteurella haemolytica</name>
    <dbReference type="NCBI Taxonomy" id="75985"/>
    <lineage>
        <taxon>Bacteria</taxon>
        <taxon>Pseudomonadati</taxon>
        <taxon>Pseudomonadota</taxon>
        <taxon>Gammaproteobacteria</taxon>
        <taxon>Pasteurellales</taxon>
        <taxon>Pasteurellaceae</taxon>
        <taxon>Mannheimia</taxon>
    </lineage>
</organism>
<reference evidence="5 6" key="2">
    <citation type="journal article" date="2019" name="Vet. Microbiol.">
        <title>Genetic characterization of susceptible and multi-drug resistant Mannheimia haemolytica isolated from high-risk stocker calves prior to and after antimicrobial metaphylaxis.</title>
        <authorList>
            <person name="Snyder E.R."/>
            <person name="Alvarez-Narvaez S."/>
            <person name="Credille B.C."/>
        </authorList>
    </citation>
    <scope>NUCLEOTIDE SEQUENCE [LARGE SCALE GENOMIC DNA]</scope>
    <source>
        <strain evidence="3 5">UGA-R5-128-1</strain>
        <strain evidence="2 6">UGA-R7-163-1</strain>
    </source>
</reference>
<sequence>MALSRTEIVNRSNAKRGIKLKAFKLHESTIAQIEQLAQQLNIPQNQLIKLAVEKLQEQTNFTTG</sequence>
<gene>
    <name evidence="3" type="ORF">FEA53_11770</name>
    <name evidence="2" type="ORF">FEB89_11150</name>
    <name evidence="1" type="ORF">NCTC9380_00509</name>
</gene>
<dbReference type="Proteomes" id="UP000315164">
    <property type="component" value="Unassembled WGS sequence"/>
</dbReference>
<name>A0A378N9Y1_MANHA</name>
<dbReference type="EMBL" id="VAJI01000030">
    <property type="protein sequence ID" value="TRB35385.1"/>
    <property type="molecule type" value="Genomic_DNA"/>
</dbReference>
<dbReference type="AlphaFoldDB" id="A0A378N9Y1"/>
<keyword evidence="6" id="KW-1185">Reference proteome</keyword>
<evidence type="ECO:0000313" key="5">
    <source>
        <dbReference type="Proteomes" id="UP000315164"/>
    </source>
</evidence>
<protein>
    <submittedName>
        <fullName evidence="1">Uncharacterized protein</fullName>
    </submittedName>
</protein>
<dbReference type="Proteomes" id="UP000318394">
    <property type="component" value="Unassembled WGS sequence"/>
</dbReference>
<dbReference type="EMBL" id="UGPL01000006">
    <property type="protein sequence ID" value="STY65251.1"/>
    <property type="molecule type" value="Genomic_DNA"/>
</dbReference>
<dbReference type="EMBL" id="VAJB01000034">
    <property type="protein sequence ID" value="TRB72595.1"/>
    <property type="molecule type" value="Genomic_DNA"/>
</dbReference>
<evidence type="ECO:0000313" key="2">
    <source>
        <dbReference type="EMBL" id="TRB35385.1"/>
    </source>
</evidence>
<dbReference type="RefSeq" id="WP_021280056.1">
    <property type="nucleotide sequence ID" value="NZ_CP017484.1"/>
</dbReference>
<dbReference type="OrthoDB" id="6649590at2"/>